<sequence>MKRKTKSAIVIIAVLVIFGGVFGYIKSTEQMEKPVVKKERATIVVDGVALEDKKVTKEELLYPDNLIESKVNETIHSMSHQKVKAASQWGRERITQEKVDRLLTVVKMNDYKYKDLYISILERWSKGDFSNAVDDHNKIWELQGGDDTTNSGRATRLLSPEEEEQYIEQFYTDEK</sequence>
<accession>A0A2X0XCB9</accession>
<gene>
    <name evidence="1" type="ORF">NCTC7582_00566</name>
</gene>
<dbReference type="InterPro" id="IPR046208">
    <property type="entry name" value="DUF6241"/>
</dbReference>
<reference evidence="1 2" key="1">
    <citation type="submission" date="2018-06" db="EMBL/GenBank/DDBJ databases">
        <authorList>
            <consortium name="Pathogen Informatics"/>
            <person name="Doyle S."/>
        </authorList>
    </citation>
    <scope>NUCLEOTIDE SEQUENCE [LARGE SCALE GENOMIC DNA]</scope>
    <source>
        <strain evidence="1 2">NCTC7582</strain>
    </source>
</reference>
<dbReference type="Pfam" id="PF19754">
    <property type="entry name" value="DUF6241"/>
    <property type="match status" value="1"/>
</dbReference>
<organism evidence="1 2">
    <name type="scientific">Lysinibacillus capsici</name>
    <dbReference type="NCBI Taxonomy" id="2115968"/>
    <lineage>
        <taxon>Bacteria</taxon>
        <taxon>Bacillati</taxon>
        <taxon>Bacillota</taxon>
        <taxon>Bacilli</taxon>
        <taxon>Bacillales</taxon>
        <taxon>Bacillaceae</taxon>
        <taxon>Lysinibacillus</taxon>
    </lineage>
</organism>
<dbReference type="Proteomes" id="UP000251431">
    <property type="component" value="Unassembled WGS sequence"/>
</dbReference>
<evidence type="ECO:0000313" key="2">
    <source>
        <dbReference type="Proteomes" id="UP000251431"/>
    </source>
</evidence>
<evidence type="ECO:0000313" key="1">
    <source>
        <dbReference type="EMBL" id="SPT96529.1"/>
    </source>
</evidence>
<dbReference type="AlphaFoldDB" id="A0A2X0XCB9"/>
<protein>
    <submittedName>
        <fullName evidence="1">Uncharacterized protein</fullName>
    </submittedName>
</protein>
<dbReference type="RefSeq" id="WP_112116608.1">
    <property type="nucleotide sequence ID" value="NZ_UAQE01000001.1"/>
</dbReference>
<proteinExistence type="predicted"/>
<name>A0A2X0XCB9_9BACI</name>
<dbReference type="EMBL" id="UAQE01000001">
    <property type="protein sequence ID" value="SPT96529.1"/>
    <property type="molecule type" value="Genomic_DNA"/>
</dbReference>